<comment type="caution">
    <text evidence="7">The sequence shown here is derived from an EMBL/GenBank/DDBJ whole genome shotgun (WGS) entry which is preliminary data.</text>
</comment>
<dbReference type="Gene3D" id="1.10.238.10">
    <property type="entry name" value="EF-hand"/>
    <property type="match status" value="1"/>
</dbReference>
<dbReference type="InterPro" id="IPR028823">
    <property type="entry name" value="NALCN"/>
</dbReference>
<evidence type="ECO:0000256" key="1">
    <source>
        <dbReference type="ARBA" id="ARBA00004141"/>
    </source>
</evidence>
<dbReference type="PANTHER" id="PTHR46141:SF1">
    <property type="entry name" value="SODIUM LEAK CHANNEL NALCN"/>
    <property type="match status" value="1"/>
</dbReference>
<feature type="transmembrane region" description="Helical" evidence="5">
    <location>
        <begin position="156"/>
        <end position="182"/>
    </location>
</feature>
<reference evidence="7 8" key="1">
    <citation type="submission" date="2016-04" db="EMBL/GenBank/DDBJ databases">
        <title>The genome of Intoshia linei affirms orthonectids as highly simplified spiralians.</title>
        <authorList>
            <person name="Mikhailov K.V."/>
            <person name="Slusarev G.S."/>
            <person name="Nikitin M.A."/>
            <person name="Logacheva M.D."/>
            <person name="Penin A."/>
            <person name="Aleoshin V."/>
            <person name="Panchin Y.V."/>
        </authorList>
    </citation>
    <scope>NUCLEOTIDE SEQUENCE [LARGE SCALE GENOMIC DNA]</scope>
    <source>
        <strain evidence="7">Intl2013</strain>
        <tissue evidence="7">Whole animal</tissue>
    </source>
</reference>
<dbReference type="GO" id="GO:0032224">
    <property type="term" value="P:positive regulation of synaptic transmission, cholinergic"/>
    <property type="evidence" value="ECO:0007669"/>
    <property type="project" value="TreeGrafter"/>
</dbReference>
<protein>
    <recommendedName>
        <fullName evidence="6">Ion transport domain-containing protein</fullName>
    </recommendedName>
</protein>
<evidence type="ECO:0000256" key="4">
    <source>
        <dbReference type="ARBA" id="ARBA00023136"/>
    </source>
</evidence>
<dbReference type="InterPro" id="IPR005821">
    <property type="entry name" value="Ion_trans_dom"/>
</dbReference>
<dbReference type="GO" id="GO:0005261">
    <property type="term" value="F:monoatomic cation channel activity"/>
    <property type="evidence" value="ECO:0007669"/>
    <property type="project" value="InterPro"/>
</dbReference>
<dbReference type="Proteomes" id="UP000078046">
    <property type="component" value="Unassembled WGS sequence"/>
</dbReference>
<evidence type="ECO:0000256" key="2">
    <source>
        <dbReference type="ARBA" id="ARBA00022692"/>
    </source>
</evidence>
<keyword evidence="3 5" id="KW-1133">Transmembrane helix</keyword>
<evidence type="ECO:0000256" key="3">
    <source>
        <dbReference type="ARBA" id="ARBA00022989"/>
    </source>
</evidence>
<evidence type="ECO:0000256" key="5">
    <source>
        <dbReference type="SAM" id="Phobius"/>
    </source>
</evidence>
<dbReference type="AlphaFoldDB" id="A0A177B1J6"/>
<dbReference type="FunFam" id="1.10.287.70:FF:000061">
    <property type="entry name" value="Sodium leak channel non-selective protein"/>
    <property type="match status" value="1"/>
</dbReference>
<keyword evidence="8" id="KW-1185">Reference proteome</keyword>
<evidence type="ECO:0000313" key="7">
    <source>
        <dbReference type="EMBL" id="OAF67513.1"/>
    </source>
</evidence>
<gene>
    <name evidence="7" type="ORF">A3Q56_04742</name>
</gene>
<dbReference type="GO" id="GO:0005886">
    <property type="term" value="C:plasma membrane"/>
    <property type="evidence" value="ECO:0007669"/>
    <property type="project" value="TreeGrafter"/>
</dbReference>
<comment type="subcellular location">
    <subcellularLocation>
        <location evidence="1">Membrane</location>
        <topology evidence="1">Multi-pass membrane protein</topology>
    </subcellularLocation>
</comment>
<dbReference type="EMBL" id="LWCA01000641">
    <property type="protein sequence ID" value="OAF67513.1"/>
    <property type="molecule type" value="Genomic_DNA"/>
</dbReference>
<feature type="transmembrane region" description="Helical" evidence="5">
    <location>
        <begin position="63"/>
        <end position="88"/>
    </location>
</feature>
<name>A0A177B1J6_9BILA</name>
<organism evidence="7 8">
    <name type="scientific">Intoshia linei</name>
    <dbReference type="NCBI Taxonomy" id="1819745"/>
    <lineage>
        <taxon>Eukaryota</taxon>
        <taxon>Metazoa</taxon>
        <taxon>Spiralia</taxon>
        <taxon>Lophotrochozoa</taxon>
        <taxon>Mesozoa</taxon>
        <taxon>Orthonectida</taxon>
        <taxon>Rhopaluridae</taxon>
        <taxon>Intoshia</taxon>
    </lineage>
</organism>
<keyword evidence="4 5" id="KW-0472">Membrane</keyword>
<sequence>MIGLTLFVGVVIANYSENKGTALLTVDQKRWKYLVGRIKLSQPLQTPPRPIGKINILRMLMKIVMYSVIRSFFIIAFLATLIITYGLMGTLAFASVKYGEHLNEYANFQSTPNSLVTLYRIITGEDWNKIMHDCFVEPPYCTQHFNYWESDCGHSIFSLIYFCSYYVIITYISLNLLVAIIIENFSLFYSNDQNYVLSYNDIVIFQNTWNIVDTQRKGFINAARLKFFFYLLHGRLEIHPTRDKLLHKHMCYELRHFNPSNEIWFHDVLMVIAYRSVDIQKALQFDEMLVRQELEATIEESVAKEVIQSWLRLCFRKHKMRGKKTITDEFQESKFFPTQATMDTKALSTEFDLEAEVFAFSDDKDSKMEIPSSIKKKSVTAIPDNIDIIWDQKRVDEHFSYAEQVKLVNLNWFENTMKTELENENLFYVSK</sequence>
<evidence type="ECO:0000259" key="6">
    <source>
        <dbReference type="Pfam" id="PF00520"/>
    </source>
</evidence>
<dbReference type="OrthoDB" id="10069766at2759"/>
<feature type="domain" description="Ion transport" evidence="6">
    <location>
        <begin position="53"/>
        <end position="191"/>
    </location>
</feature>
<dbReference type="GO" id="GO:0032230">
    <property type="term" value="P:positive regulation of synaptic transmission, GABAergic"/>
    <property type="evidence" value="ECO:0007669"/>
    <property type="project" value="TreeGrafter"/>
</dbReference>
<accession>A0A177B1J6</accession>
<dbReference type="Pfam" id="PF00520">
    <property type="entry name" value="Ion_trans"/>
    <property type="match status" value="1"/>
</dbReference>
<dbReference type="Gene3D" id="1.10.287.70">
    <property type="match status" value="1"/>
</dbReference>
<proteinExistence type="predicted"/>
<evidence type="ECO:0000313" key="8">
    <source>
        <dbReference type="Proteomes" id="UP000078046"/>
    </source>
</evidence>
<keyword evidence="2 5" id="KW-0812">Transmembrane</keyword>
<dbReference type="PANTHER" id="PTHR46141">
    <property type="entry name" value="SODIUM LEAK CHANNEL NON-SELECTIVE PROTEIN"/>
    <property type="match status" value="1"/>
</dbReference>